<keyword evidence="3" id="KW-1185">Reference proteome</keyword>
<organism evidence="2 3">
    <name type="scientific">Anaerosacchariphilus hominis</name>
    <dbReference type="NCBI Taxonomy" id="2763017"/>
    <lineage>
        <taxon>Bacteria</taxon>
        <taxon>Bacillati</taxon>
        <taxon>Bacillota</taxon>
        <taxon>Clostridia</taxon>
        <taxon>Lachnospirales</taxon>
        <taxon>Lachnospiraceae</taxon>
        <taxon>Anaerosacchariphilus</taxon>
    </lineage>
</organism>
<gene>
    <name evidence="2" type="ORF">H8S44_08480</name>
</gene>
<dbReference type="PANTHER" id="PTHR33221">
    <property type="entry name" value="WINGED HELIX-TURN-HELIX TRANSCRIPTIONAL REGULATOR, RRF2 FAMILY"/>
    <property type="match status" value="1"/>
</dbReference>
<dbReference type="InterPro" id="IPR000944">
    <property type="entry name" value="Tscrpt_reg_Rrf2"/>
</dbReference>
<dbReference type="PANTHER" id="PTHR33221:SF5">
    <property type="entry name" value="HTH-TYPE TRANSCRIPTIONAL REGULATOR ISCR"/>
    <property type="match status" value="1"/>
</dbReference>
<keyword evidence="1" id="KW-0238">DNA-binding</keyword>
<comment type="caution">
    <text evidence="2">The sequence shown here is derived from an EMBL/GenBank/DDBJ whole genome shotgun (WGS) entry which is preliminary data.</text>
</comment>
<dbReference type="Pfam" id="PF02082">
    <property type="entry name" value="Rrf2"/>
    <property type="match status" value="1"/>
</dbReference>
<evidence type="ECO:0000313" key="3">
    <source>
        <dbReference type="Proteomes" id="UP000649345"/>
    </source>
</evidence>
<dbReference type="Proteomes" id="UP000649345">
    <property type="component" value="Unassembled WGS sequence"/>
</dbReference>
<dbReference type="NCBIfam" id="TIGR00738">
    <property type="entry name" value="rrf2_super"/>
    <property type="match status" value="1"/>
</dbReference>
<dbReference type="InterPro" id="IPR036388">
    <property type="entry name" value="WH-like_DNA-bd_sf"/>
</dbReference>
<reference evidence="2" key="1">
    <citation type="submission" date="2020-08" db="EMBL/GenBank/DDBJ databases">
        <title>Genome public.</title>
        <authorList>
            <person name="Liu C."/>
            <person name="Sun Q."/>
        </authorList>
    </citation>
    <scope>NUCLEOTIDE SEQUENCE</scope>
    <source>
        <strain evidence="2">NSJ-68</strain>
    </source>
</reference>
<dbReference type="PROSITE" id="PS51197">
    <property type="entry name" value="HTH_RRF2_2"/>
    <property type="match status" value="1"/>
</dbReference>
<evidence type="ECO:0000256" key="1">
    <source>
        <dbReference type="ARBA" id="ARBA00023125"/>
    </source>
</evidence>
<dbReference type="Gene3D" id="1.10.10.10">
    <property type="entry name" value="Winged helix-like DNA-binding domain superfamily/Winged helix DNA-binding domain"/>
    <property type="match status" value="1"/>
</dbReference>
<dbReference type="RefSeq" id="WP_186872105.1">
    <property type="nucleotide sequence ID" value="NZ_JACOOR010000004.1"/>
</dbReference>
<dbReference type="InterPro" id="IPR036390">
    <property type="entry name" value="WH_DNA-bd_sf"/>
</dbReference>
<accession>A0A923LCT1</accession>
<dbReference type="GO" id="GO:0003700">
    <property type="term" value="F:DNA-binding transcription factor activity"/>
    <property type="evidence" value="ECO:0007669"/>
    <property type="project" value="TreeGrafter"/>
</dbReference>
<proteinExistence type="predicted"/>
<evidence type="ECO:0000313" key="2">
    <source>
        <dbReference type="EMBL" id="MBC5659804.1"/>
    </source>
</evidence>
<name>A0A923LCT1_9FIRM</name>
<dbReference type="SUPFAM" id="SSF46785">
    <property type="entry name" value="Winged helix' DNA-binding domain"/>
    <property type="match status" value="1"/>
</dbReference>
<dbReference type="GO" id="GO:0005829">
    <property type="term" value="C:cytosol"/>
    <property type="evidence" value="ECO:0007669"/>
    <property type="project" value="TreeGrafter"/>
</dbReference>
<dbReference type="EMBL" id="JACOOR010000004">
    <property type="protein sequence ID" value="MBC5659804.1"/>
    <property type="molecule type" value="Genomic_DNA"/>
</dbReference>
<sequence length="148" mass="16542">MQLSKKSRYGLRALIDLASAPENQYVSLSNIAERGEIPAQFLEQVFASFRRAGLVKALKGPQGGYQLARNPKYITAAEVLEILEGSYRIADEDVSPESRCYAVSETIQDMLIGPVNQAMETILGKLTLADLQRSYQERATQSEDMYYI</sequence>
<protein>
    <submittedName>
        <fullName evidence="2">Rrf2 family transcriptional regulator</fullName>
    </submittedName>
</protein>
<dbReference type="GO" id="GO:0003677">
    <property type="term" value="F:DNA binding"/>
    <property type="evidence" value="ECO:0007669"/>
    <property type="project" value="UniProtKB-KW"/>
</dbReference>
<dbReference type="AlphaFoldDB" id="A0A923LCT1"/>